<reference evidence="1 2" key="1">
    <citation type="submission" date="2014-06" db="EMBL/GenBank/DDBJ databases">
        <authorList>
            <person name="Swart Estienne"/>
        </authorList>
    </citation>
    <scope>NUCLEOTIDE SEQUENCE [LARGE SCALE GENOMIC DNA]</scope>
    <source>
        <strain evidence="1 2">130c</strain>
    </source>
</reference>
<protein>
    <submittedName>
        <fullName evidence="1">Uncharacterized protein</fullName>
    </submittedName>
</protein>
<dbReference type="Proteomes" id="UP000039865">
    <property type="component" value="Unassembled WGS sequence"/>
</dbReference>
<accession>A0A078A0M2</accession>
<dbReference type="AlphaFoldDB" id="A0A078A0M2"/>
<proteinExistence type="predicted"/>
<name>A0A078A0M2_STYLE</name>
<keyword evidence="2" id="KW-1185">Reference proteome</keyword>
<dbReference type="InParanoid" id="A0A078A0M2"/>
<sequence>MFAQVNHNLLAMQNAFRETTDLIHISINSIINQIEISVTLELDDFESALGLSDTFILFSHSCHEKTSDECFSRLYLALLRHYAQEISKDSAKNRGSILCFRQYASGYGQKFSWNGID</sequence>
<evidence type="ECO:0000313" key="2">
    <source>
        <dbReference type="Proteomes" id="UP000039865"/>
    </source>
</evidence>
<organism evidence="1 2">
    <name type="scientific">Stylonychia lemnae</name>
    <name type="common">Ciliate</name>
    <dbReference type="NCBI Taxonomy" id="5949"/>
    <lineage>
        <taxon>Eukaryota</taxon>
        <taxon>Sar</taxon>
        <taxon>Alveolata</taxon>
        <taxon>Ciliophora</taxon>
        <taxon>Intramacronucleata</taxon>
        <taxon>Spirotrichea</taxon>
        <taxon>Stichotrichia</taxon>
        <taxon>Sporadotrichida</taxon>
        <taxon>Oxytrichidae</taxon>
        <taxon>Stylonychinae</taxon>
        <taxon>Stylonychia</taxon>
    </lineage>
</organism>
<dbReference type="EMBL" id="CCKQ01003870">
    <property type="protein sequence ID" value="CDW75008.1"/>
    <property type="molecule type" value="Genomic_DNA"/>
</dbReference>
<evidence type="ECO:0000313" key="1">
    <source>
        <dbReference type="EMBL" id="CDW75008.1"/>
    </source>
</evidence>
<gene>
    <name evidence="1" type="primary">Contig17014.g18122</name>
    <name evidence="1" type="ORF">STYLEM_3993</name>
</gene>